<evidence type="ECO:0000313" key="1">
    <source>
        <dbReference type="EMBL" id="KAI8570250.1"/>
    </source>
</evidence>
<proteinExistence type="predicted"/>
<dbReference type="EMBL" id="CM046388">
    <property type="protein sequence ID" value="KAI8570250.1"/>
    <property type="molecule type" value="Genomic_DNA"/>
</dbReference>
<accession>A0ACC0PXN8</accession>
<dbReference type="Proteomes" id="UP001062846">
    <property type="component" value="Chromosome 1"/>
</dbReference>
<keyword evidence="2" id="KW-1185">Reference proteome</keyword>
<sequence>MTATHETQVGFGQKEMLITERGIVPNNCSYLVPKKNGIKSGTTKVLAQKRDLGENSRKKQGPIFPLRFSNAILAQSAVAVLGLGFIDAGYSGDWSRIGVISKETEDLLKLAAFVVVPLCLLLILNFSKKHEA</sequence>
<name>A0ACC0PXN8_RHOML</name>
<reference evidence="1" key="1">
    <citation type="submission" date="2022-02" db="EMBL/GenBank/DDBJ databases">
        <title>Plant Genome Project.</title>
        <authorList>
            <person name="Zhang R.-G."/>
        </authorList>
    </citation>
    <scope>NUCLEOTIDE SEQUENCE</scope>
    <source>
        <strain evidence="1">AT1</strain>
    </source>
</reference>
<comment type="caution">
    <text evidence="1">The sequence shown here is derived from an EMBL/GenBank/DDBJ whole genome shotgun (WGS) entry which is preliminary data.</text>
</comment>
<gene>
    <name evidence="1" type="ORF">RHMOL_Rhmol01G0019600</name>
</gene>
<organism evidence="1 2">
    <name type="scientific">Rhododendron molle</name>
    <name type="common">Chinese azalea</name>
    <name type="synonym">Azalea mollis</name>
    <dbReference type="NCBI Taxonomy" id="49168"/>
    <lineage>
        <taxon>Eukaryota</taxon>
        <taxon>Viridiplantae</taxon>
        <taxon>Streptophyta</taxon>
        <taxon>Embryophyta</taxon>
        <taxon>Tracheophyta</taxon>
        <taxon>Spermatophyta</taxon>
        <taxon>Magnoliopsida</taxon>
        <taxon>eudicotyledons</taxon>
        <taxon>Gunneridae</taxon>
        <taxon>Pentapetalae</taxon>
        <taxon>asterids</taxon>
        <taxon>Ericales</taxon>
        <taxon>Ericaceae</taxon>
        <taxon>Ericoideae</taxon>
        <taxon>Rhodoreae</taxon>
        <taxon>Rhododendron</taxon>
    </lineage>
</organism>
<protein>
    <submittedName>
        <fullName evidence="1">Uncharacterized protein</fullName>
    </submittedName>
</protein>
<evidence type="ECO:0000313" key="2">
    <source>
        <dbReference type="Proteomes" id="UP001062846"/>
    </source>
</evidence>